<dbReference type="PANTHER" id="PTHR43808">
    <property type="entry name" value="ACETYLORNITHINE DEACETYLASE"/>
    <property type="match status" value="1"/>
</dbReference>
<name>A0A268S2J6_SHOCL</name>
<dbReference type="GO" id="GO:0046872">
    <property type="term" value="F:metal ion binding"/>
    <property type="evidence" value="ECO:0007669"/>
    <property type="project" value="UniProtKB-KW"/>
</dbReference>
<dbReference type="RefSeq" id="WP_095238382.1">
    <property type="nucleotide sequence ID" value="NZ_CP155469.1"/>
</dbReference>
<comment type="cofactor">
    <cofactor evidence="1">
        <name>Zn(2+)</name>
        <dbReference type="ChEBI" id="CHEBI:29105"/>
    </cofactor>
</comment>
<dbReference type="Gene3D" id="3.30.70.360">
    <property type="match status" value="1"/>
</dbReference>
<dbReference type="PROSITE" id="PS00758">
    <property type="entry name" value="ARGE_DAPE_CPG2_1"/>
    <property type="match status" value="1"/>
</dbReference>
<evidence type="ECO:0000256" key="3">
    <source>
        <dbReference type="ARBA" id="ARBA00022801"/>
    </source>
</evidence>
<dbReference type="Gene3D" id="3.40.630.10">
    <property type="entry name" value="Zn peptidases"/>
    <property type="match status" value="1"/>
</dbReference>
<dbReference type="Pfam" id="PF01546">
    <property type="entry name" value="Peptidase_M20"/>
    <property type="match status" value="1"/>
</dbReference>
<feature type="domain" description="Peptidase M20 dimerisation" evidence="6">
    <location>
        <begin position="174"/>
        <end position="273"/>
    </location>
</feature>
<dbReference type="EMBL" id="NPBS01000031">
    <property type="protein sequence ID" value="PAF26710.1"/>
    <property type="molecule type" value="Genomic_DNA"/>
</dbReference>
<evidence type="ECO:0000313" key="7">
    <source>
        <dbReference type="EMBL" id="PAF26710.1"/>
    </source>
</evidence>
<comment type="caution">
    <text evidence="7">The sequence shown here is derived from an EMBL/GenBank/DDBJ whole genome shotgun (WGS) entry which is preliminary data.</text>
</comment>
<accession>A0A268S2J6</accession>
<dbReference type="PANTHER" id="PTHR43808:SF9">
    <property type="entry name" value="BLL0789 PROTEIN"/>
    <property type="match status" value="1"/>
</dbReference>
<dbReference type="Pfam" id="PF07687">
    <property type="entry name" value="M20_dimer"/>
    <property type="match status" value="1"/>
</dbReference>
<dbReference type="InterPro" id="IPR017150">
    <property type="entry name" value="Pept_M20_glutamate_carboxypep"/>
</dbReference>
<dbReference type="CDD" id="cd03885">
    <property type="entry name" value="M20_CPDG2"/>
    <property type="match status" value="1"/>
</dbReference>
<evidence type="ECO:0000259" key="6">
    <source>
        <dbReference type="Pfam" id="PF07687"/>
    </source>
</evidence>
<dbReference type="PIRSF" id="PIRSF037238">
    <property type="entry name" value="Carboxypeptidase_G2"/>
    <property type="match status" value="1"/>
</dbReference>
<gene>
    <name evidence="7" type="ORF">CHH61_06955</name>
</gene>
<proteinExistence type="predicted"/>
<dbReference type="GO" id="GO:0004180">
    <property type="term" value="F:carboxypeptidase activity"/>
    <property type="evidence" value="ECO:0007669"/>
    <property type="project" value="UniProtKB-KW"/>
</dbReference>
<evidence type="ECO:0000256" key="2">
    <source>
        <dbReference type="ARBA" id="ARBA00022723"/>
    </source>
</evidence>
<dbReference type="InterPro" id="IPR011650">
    <property type="entry name" value="Peptidase_M20_dimer"/>
</dbReference>
<dbReference type="AlphaFoldDB" id="A0A268S2J6"/>
<dbReference type="InterPro" id="IPR036264">
    <property type="entry name" value="Bact_exopeptidase_dim_dom"/>
</dbReference>
<feature type="active site" description="Proton acceptor" evidence="5">
    <location>
        <position position="139"/>
    </location>
</feature>
<dbReference type="Proteomes" id="UP000216133">
    <property type="component" value="Unassembled WGS sequence"/>
</dbReference>
<keyword evidence="7" id="KW-0121">Carboxypeptidase</keyword>
<evidence type="ECO:0000313" key="8">
    <source>
        <dbReference type="Proteomes" id="UP000216133"/>
    </source>
</evidence>
<protein>
    <submittedName>
        <fullName evidence="7">Carboxypeptidase</fullName>
    </submittedName>
</protein>
<dbReference type="InterPro" id="IPR001261">
    <property type="entry name" value="ArgE/DapE_CS"/>
</dbReference>
<dbReference type="InterPro" id="IPR050072">
    <property type="entry name" value="Peptidase_M20A"/>
</dbReference>
<dbReference type="SUPFAM" id="SSF55031">
    <property type="entry name" value="Bacterial exopeptidase dimerisation domain"/>
    <property type="match status" value="1"/>
</dbReference>
<organism evidence="7 8">
    <name type="scientific">Shouchella clausii</name>
    <name type="common">Alkalihalobacillus clausii</name>
    <dbReference type="NCBI Taxonomy" id="79880"/>
    <lineage>
        <taxon>Bacteria</taxon>
        <taxon>Bacillati</taxon>
        <taxon>Bacillota</taxon>
        <taxon>Bacilli</taxon>
        <taxon>Bacillales</taxon>
        <taxon>Bacillaceae</taxon>
        <taxon>Shouchella</taxon>
    </lineage>
</organism>
<keyword evidence="3" id="KW-0378">Hydrolase</keyword>
<keyword evidence="7" id="KW-0645">Protease</keyword>
<evidence type="ECO:0000256" key="1">
    <source>
        <dbReference type="ARBA" id="ARBA00001947"/>
    </source>
</evidence>
<evidence type="ECO:0000256" key="4">
    <source>
        <dbReference type="ARBA" id="ARBA00022833"/>
    </source>
</evidence>
<dbReference type="InterPro" id="IPR002933">
    <property type="entry name" value="Peptidase_M20"/>
</dbReference>
<reference evidence="7 8" key="1">
    <citation type="submission" date="2017-07" db="EMBL/GenBank/DDBJ databases">
        <title>Isolation and whole genome analysis of endospore-forming bacteria from heroin.</title>
        <authorList>
            <person name="Kalinowski J."/>
            <person name="Ahrens B."/>
            <person name="Al-Dilaimi A."/>
            <person name="Winkler A."/>
            <person name="Wibberg D."/>
            <person name="Schleenbecker U."/>
            <person name="Ruckert C."/>
            <person name="Wolfel R."/>
            <person name="Grass G."/>
        </authorList>
    </citation>
    <scope>NUCLEOTIDE SEQUENCE [LARGE SCALE GENOMIC DNA]</scope>
    <source>
        <strain evidence="7 8">7523-2</strain>
    </source>
</reference>
<evidence type="ECO:0000256" key="5">
    <source>
        <dbReference type="PIRSR" id="PIRSR037238-1"/>
    </source>
</evidence>
<dbReference type="SUPFAM" id="SSF53187">
    <property type="entry name" value="Zn-dependent exopeptidases"/>
    <property type="match status" value="1"/>
</dbReference>
<sequence>MNIIGKTDMLRLLETLVNIDSGSYYKTGVDAVGKKLIRAFEPLGFKAAVYKQPTYGNHVLLQHVEATQPAILLLAHMDTVYPVGTVKERPFSIKGERAYGPGVIDMKGSHVTAFAALKALCNANPHAAKNVALLLTSDEEIGAPTGRPLIEEHGKGKRAVLVMEPARKDGSLVTARRGGGRFTLDVSGKAAHAGVEPEKGRSAIAELAAKIIKLHALSDHDAGISINAGLIEGGTSVNTVASRAKAQIDVRISKLNQAEPLEKRIRAICQQPWLDGTTITVTGGVTRPPMERNRDTMELISLIKAIGTSMGLHVTETATGGSSDASFTSALGIPTIDGMGPVGGNQHSEEEYLEIESLEERALLLAYTIEALSAKTK</sequence>
<feature type="active site" evidence="5">
    <location>
        <position position="78"/>
    </location>
</feature>
<keyword evidence="4" id="KW-0862">Zinc</keyword>
<keyword evidence="2" id="KW-0479">Metal-binding</keyword>